<evidence type="ECO:0000256" key="1">
    <source>
        <dbReference type="SAM" id="MobiDB-lite"/>
    </source>
</evidence>
<reference evidence="2 3" key="1">
    <citation type="submission" date="2018-02" db="EMBL/GenBank/DDBJ databases">
        <title>The genomes of Aspergillus section Nigri reveals drivers in fungal speciation.</title>
        <authorList>
            <consortium name="DOE Joint Genome Institute"/>
            <person name="Vesth T.C."/>
            <person name="Nybo J."/>
            <person name="Theobald S."/>
            <person name="Brandl J."/>
            <person name="Frisvad J.C."/>
            <person name="Nielsen K.F."/>
            <person name="Lyhne E.K."/>
            <person name="Kogle M.E."/>
            <person name="Kuo A."/>
            <person name="Riley R."/>
            <person name="Clum A."/>
            <person name="Nolan M."/>
            <person name="Lipzen A."/>
            <person name="Salamov A."/>
            <person name="Henrissat B."/>
            <person name="Wiebenga A."/>
            <person name="De vries R.P."/>
            <person name="Grigoriev I.V."/>
            <person name="Mortensen U.H."/>
            <person name="Andersen M.R."/>
            <person name="Baker S.E."/>
        </authorList>
    </citation>
    <scope>NUCLEOTIDE SEQUENCE [LARGE SCALE GENOMIC DNA]</scope>
    <source>
        <strain evidence="2 3">CBS 114.80</strain>
    </source>
</reference>
<dbReference type="PROSITE" id="PS51257">
    <property type="entry name" value="PROKAR_LIPOPROTEIN"/>
    <property type="match status" value="1"/>
</dbReference>
<dbReference type="EMBL" id="KZ825476">
    <property type="protein sequence ID" value="PYI34365.1"/>
    <property type="molecule type" value="Genomic_DNA"/>
</dbReference>
<evidence type="ECO:0000313" key="3">
    <source>
        <dbReference type="Proteomes" id="UP000248817"/>
    </source>
</evidence>
<gene>
    <name evidence="2" type="ORF">BP00DRAFT_433771</name>
</gene>
<keyword evidence="3" id="KW-1185">Reference proteome</keyword>
<name>A0A2V5IC63_9EURO</name>
<dbReference type="AlphaFoldDB" id="A0A2V5IC63"/>
<feature type="region of interest" description="Disordered" evidence="1">
    <location>
        <begin position="235"/>
        <end position="259"/>
    </location>
</feature>
<proteinExistence type="predicted"/>
<accession>A0A2V5IC63</accession>
<protein>
    <submittedName>
        <fullName evidence="2">Uncharacterized protein</fullName>
    </submittedName>
</protein>
<sequence length="259" mass="29293">MQNHRELLVDPLSWTSHHLSLLGCRFEDADNTNIESTQKKHETGATPQTCADLASDAERVARSPIPNLKHRCLVDILVGEERAFARSRKGPRFSFAGKPIHRPHYTVLHRHGRASEHVLRGAPSMVGYLHYGYVRGDREGLFKVCPDPRGRINWIGAAIAKKRLAQITPPEWTEDPYIVCLFSSLTYPKLATTCIEWPVIRRRQLAFKPYDTFADRLTAELVAPRPLCFAKSTAPSEIHGTKRGPEQENGNSSKARRLR</sequence>
<organism evidence="2 3">
    <name type="scientific">Aspergillus indologenus CBS 114.80</name>
    <dbReference type="NCBI Taxonomy" id="1450541"/>
    <lineage>
        <taxon>Eukaryota</taxon>
        <taxon>Fungi</taxon>
        <taxon>Dikarya</taxon>
        <taxon>Ascomycota</taxon>
        <taxon>Pezizomycotina</taxon>
        <taxon>Eurotiomycetes</taxon>
        <taxon>Eurotiomycetidae</taxon>
        <taxon>Eurotiales</taxon>
        <taxon>Aspergillaceae</taxon>
        <taxon>Aspergillus</taxon>
        <taxon>Aspergillus subgen. Circumdati</taxon>
    </lineage>
</organism>
<evidence type="ECO:0000313" key="2">
    <source>
        <dbReference type="EMBL" id="PYI34365.1"/>
    </source>
</evidence>
<dbReference type="Proteomes" id="UP000248817">
    <property type="component" value="Unassembled WGS sequence"/>
</dbReference>